<proteinExistence type="predicted"/>
<protein>
    <submittedName>
        <fullName evidence="1">Uncharacterized protein</fullName>
    </submittedName>
</protein>
<evidence type="ECO:0000313" key="2">
    <source>
        <dbReference type="Proteomes" id="UP000499080"/>
    </source>
</evidence>
<sequence>MSPSFRRSFADGFFETLHNLSHPEQRGYSKVGWYRSLSGYKKQVSNGHTLLHTCSEVKFKATVSPLGTVLPHRHRFDHVHIDSLTTSSISWLYIICLSQCVIDFHAGLKPFLLKVSEHVLKVDFRTVPHFKFLLF</sequence>
<accession>A0A4Y2C8J0</accession>
<comment type="caution">
    <text evidence="1">The sequence shown here is derived from an EMBL/GenBank/DDBJ whole genome shotgun (WGS) entry which is preliminary data.</text>
</comment>
<organism evidence="1 2">
    <name type="scientific">Araneus ventricosus</name>
    <name type="common">Orbweaver spider</name>
    <name type="synonym">Epeira ventricosa</name>
    <dbReference type="NCBI Taxonomy" id="182803"/>
    <lineage>
        <taxon>Eukaryota</taxon>
        <taxon>Metazoa</taxon>
        <taxon>Ecdysozoa</taxon>
        <taxon>Arthropoda</taxon>
        <taxon>Chelicerata</taxon>
        <taxon>Arachnida</taxon>
        <taxon>Araneae</taxon>
        <taxon>Araneomorphae</taxon>
        <taxon>Entelegynae</taxon>
        <taxon>Araneoidea</taxon>
        <taxon>Araneidae</taxon>
        <taxon>Araneus</taxon>
    </lineage>
</organism>
<dbReference type="AlphaFoldDB" id="A0A4Y2C8J0"/>
<evidence type="ECO:0000313" key="1">
    <source>
        <dbReference type="EMBL" id="GBM00078.1"/>
    </source>
</evidence>
<keyword evidence="2" id="KW-1185">Reference proteome</keyword>
<name>A0A4Y2C8J0_ARAVE</name>
<dbReference type="EMBL" id="BGPR01000154">
    <property type="protein sequence ID" value="GBM00078.1"/>
    <property type="molecule type" value="Genomic_DNA"/>
</dbReference>
<dbReference type="Proteomes" id="UP000499080">
    <property type="component" value="Unassembled WGS sequence"/>
</dbReference>
<reference evidence="1 2" key="1">
    <citation type="journal article" date="2019" name="Sci. Rep.">
        <title>Orb-weaving spider Araneus ventricosus genome elucidates the spidroin gene catalogue.</title>
        <authorList>
            <person name="Kono N."/>
            <person name="Nakamura H."/>
            <person name="Ohtoshi R."/>
            <person name="Moran D.A.P."/>
            <person name="Shinohara A."/>
            <person name="Yoshida Y."/>
            <person name="Fujiwara M."/>
            <person name="Mori M."/>
            <person name="Tomita M."/>
            <person name="Arakawa K."/>
        </authorList>
    </citation>
    <scope>NUCLEOTIDE SEQUENCE [LARGE SCALE GENOMIC DNA]</scope>
</reference>
<gene>
    <name evidence="1" type="ORF">AVEN_176341_1</name>
</gene>